<dbReference type="PANTHER" id="PTHR33112:SF10">
    <property type="entry name" value="TOL"/>
    <property type="match status" value="1"/>
</dbReference>
<dbReference type="InterPro" id="IPR010730">
    <property type="entry name" value="HET"/>
</dbReference>
<reference evidence="2 3" key="1">
    <citation type="submission" date="2016-05" db="EMBL/GenBank/DDBJ databases">
        <title>A degradative enzymes factory behind the ericoid mycorrhizal symbiosis.</title>
        <authorList>
            <consortium name="DOE Joint Genome Institute"/>
            <person name="Martino E."/>
            <person name="Morin E."/>
            <person name="Grelet G."/>
            <person name="Kuo A."/>
            <person name="Kohler A."/>
            <person name="Daghino S."/>
            <person name="Barry K."/>
            <person name="Choi C."/>
            <person name="Cichocki N."/>
            <person name="Clum A."/>
            <person name="Copeland A."/>
            <person name="Hainaut M."/>
            <person name="Haridas S."/>
            <person name="Labutti K."/>
            <person name="Lindquist E."/>
            <person name="Lipzen A."/>
            <person name="Khouja H.-R."/>
            <person name="Murat C."/>
            <person name="Ohm R."/>
            <person name="Olson A."/>
            <person name="Spatafora J."/>
            <person name="Veneault-Fourrey C."/>
            <person name="Henrissat B."/>
            <person name="Grigoriev I."/>
            <person name="Martin F."/>
            <person name="Perotto S."/>
        </authorList>
    </citation>
    <scope>NUCLEOTIDE SEQUENCE [LARGE SCALE GENOMIC DNA]</scope>
    <source>
        <strain evidence="2 3">UAMH 7357</strain>
    </source>
</reference>
<accession>A0A2J6QIS7</accession>
<evidence type="ECO:0000313" key="3">
    <source>
        <dbReference type="Proteomes" id="UP000235672"/>
    </source>
</evidence>
<dbReference type="STRING" id="1745343.A0A2J6QIS7"/>
<organism evidence="2 3">
    <name type="scientific">Hyaloscypha hepaticicola</name>
    <dbReference type="NCBI Taxonomy" id="2082293"/>
    <lineage>
        <taxon>Eukaryota</taxon>
        <taxon>Fungi</taxon>
        <taxon>Dikarya</taxon>
        <taxon>Ascomycota</taxon>
        <taxon>Pezizomycotina</taxon>
        <taxon>Leotiomycetes</taxon>
        <taxon>Helotiales</taxon>
        <taxon>Hyaloscyphaceae</taxon>
        <taxon>Hyaloscypha</taxon>
    </lineage>
</organism>
<evidence type="ECO:0000313" key="2">
    <source>
        <dbReference type="EMBL" id="PMD26175.1"/>
    </source>
</evidence>
<keyword evidence="3" id="KW-1185">Reference proteome</keyword>
<evidence type="ECO:0000259" key="1">
    <source>
        <dbReference type="Pfam" id="PF06985"/>
    </source>
</evidence>
<gene>
    <name evidence="2" type="ORF">NA56DRAFT_654817</name>
</gene>
<proteinExistence type="predicted"/>
<dbReference type="PANTHER" id="PTHR33112">
    <property type="entry name" value="DOMAIN PROTEIN, PUTATIVE-RELATED"/>
    <property type="match status" value="1"/>
</dbReference>
<dbReference type="Proteomes" id="UP000235672">
    <property type="component" value="Unassembled WGS sequence"/>
</dbReference>
<protein>
    <submittedName>
        <fullName evidence="2">Heterokaryon incompatibility</fullName>
    </submittedName>
</protein>
<feature type="domain" description="Heterokaryon incompatibility" evidence="1">
    <location>
        <begin position="2"/>
        <end position="118"/>
    </location>
</feature>
<name>A0A2J6QIS7_9HELO</name>
<dbReference type="Pfam" id="PF06985">
    <property type="entry name" value="HET"/>
    <property type="match status" value="1"/>
</dbReference>
<dbReference type="EMBL" id="KZ613468">
    <property type="protein sequence ID" value="PMD26175.1"/>
    <property type="molecule type" value="Genomic_DNA"/>
</dbReference>
<dbReference type="OrthoDB" id="5125733at2759"/>
<sequence length="145" mass="16602">MTLSHRWGDATFIKLLKKNADELKVGILIDHLPQTFRDAVEVTRKFNIHYLWIDSLCIIQDSIDDWNKEALQMSQVYQHAICNIAATGAVDSAKGLFFDKNLHLVRPCKVSIPARQATTGTETRYIVDPEFWHGRLEKAPLIRQA</sequence>
<dbReference type="AlphaFoldDB" id="A0A2J6QIS7"/>